<dbReference type="CDD" id="cd06582">
    <property type="entry name" value="TM_PBP1_LivH_like"/>
    <property type="match status" value="1"/>
</dbReference>
<keyword evidence="11" id="KW-1185">Reference proteome</keyword>
<name>A0A512NPD0_9HYPH</name>
<dbReference type="PANTHER" id="PTHR11795:SF445">
    <property type="entry name" value="AMINO ACID ABC TRANSPORTER PERMEASE PROTEIN"/>
    <property type="match status" value="1"/>
</dbReference>
<keyword evidence="2" id="KW-0813">Transport</keyword>
<keyword evidence="6 9" id="KW-1133">Transmembrane helix</keyword>
<dbReference type="Pfam" id="PF02653">
    <property type="entry name" value="BPD_transp_2"/>
    <property type="match status" value="1"/>
</dbReference>
<evidence type="ECO:0000256" key="1">
    <source>
        <dbReference type="ARBA" id="ARBA00004651"/>
    </source>
</evidence>
<evidence type="ECO:0000256" key="5">
    <source>
        <dbReference type="ARBA" id="ARBA00022970"/>
    </source>
</evidence>
<sequence length="287" mass="30098">MLFVELIVKGLVYGCMYAMMAVGLTLVYGLLRILHIAHAGVFALGAYMTVTVANATGSLALGFLVATAVSAVAGTAIYRLAYQPILHHAAFVPMVVSIGLFIVMQEGFRLIFGAYGIAFDTNPWYVANVSLAGISLTYVEIAMVIMSVVLLVGFGLFAGLTRAGIGWRATVTDPQMATSFGVDPVRVRYVNFLFGSALAGIAGGLVGLLNNYVEPTMGGAVSYKALAIIVLGGLGSVRGTLIASLVLGVVEAFGAIYLADIFDRDAIGFLFLIVVLMVRPQGLLGRG</sequence>
<dbReference type="PANTHER" id="PTHR11795">
    <property type="entry name" value="BRANCHED-CHAIN AMINO ACID TRANSPORT SYSTEM PERMEASE PROTEIN LIVH"/>
    <property type="match status" value="1"/>
</dbReference>
<dbReference type="InterPro" id="IPR052157">
    <property type="entry name" value="BCAA_transport_permease"/>
</dbReference>
<feature type="transmembrane region" description="Helical" evidence="9">
    <location>
        <begin position="189"/>
        <end position="213"/>
    </location>
</feature>
<dbReference type="AlphaFoldDB" id="A0A512NPD0"/>
<evidence type="ECO:0000313" key="11">
    <source>
        <dbReference type="Proteomes" id="UP000321058"/>
    </source>
</evidence>
<dbReference type="InterPro" id="IPR001851">
    <property type="entry name" value="ABC_transp_permease"/>
</dbReference>
<dbReference type="GO" id="GO:0006865">
    <property type="term" value="P:amino acid transport"/>
    <property type="evidence" value="ECO:0007669"/>
    <property type="project" value="UniProtKB-KW"/>
</dbReference>
<feature type="transmembrane region" description="Helical" evidence="9">
    <location>
        <begin position="85"/>
        <end position="104"/>
    </location>
</feature>
<dbReference type="OrthoDB" id="9807115at2"/>
<keyword evidence="4 9" id="KW-0812">Transmembrane</keyword>
<dbReference type="GO" id="GO:0005886">
    <property type="term" value="C:plasma membrane"/>
    <property type="evidence" value="ECO:0007669"/>
    <property type="project" value="UniProtKB-SubCell"/>
</dbReference>
<evidence type="ECO:0000256" key="9">
    <source>
        <dbReference type="SAM" id="Phobius"/>
    </source>
</evidence>
<proteinExistence type="inferred from homology"/>
<accession>A0A512NPD0</accession>
<evidence type="ECO:0000256" key="3">
    <source>
        <dbReference type="ARBA" id="ARBA00022475"/>
    </source>
</evidence>
<comment type="caution">
    <text evidence="10">The sequence shown here is derived from an EMBL/GenBank/DDBJ whole genome shotgun (WGS) entry which is preliminary data.</text>
</comment>
<evidence type="ECO:0000256" key="2">
    <source>
        <dbReference type="ARBA" id="ARBA00022448"/>
    </source>
</evidence>
<comment type="subcellular location">
    <subcellularLocation>
        <location evidence="1">Cell membrane</location>
        <topology evidence="1">Multi-pass membrane protein</topology>
    </subcellularLocation>
</comment>
<comment type="similarity">
    <text evidence="8">Belongs to the binding-protein-dependent transport system permease family. LivHM subfamily.</text>
</comment>
<evidence type="ECO:0000256" key="4">
    <source>
        <dbReference type="ARBA" id="ARBA00022692"/>
    </source>
</evidence>
<dbReference type="RefSeq" id="WP_147156121.1">
    <property type="nucleotide sequence ID" value="NZ_BKAJ01000183.1"/>
</dbReference>
<feature type="transmembrane region" description="Helical" evidence="9">
    <location>
        <begin position="225"/>
        <end position="250"/>
    </location>
</feature>
<evidence type="ECO:0000256" key="7">
    <source>
        <dbReference type="ARBA" id="ARBA00023136"/>
    </source>
</evidence>
<dbReference type="EMBL" id="BKAJ01000183">
    <property type="protein sequence ID" value="GEP60789.1"/>
    <property type="molecule type" value="Genomic_DNA"/>
</dbReference>
<keyword evidence="5" id="KW-0029">Amino-acid transport</keyword>
<evidence type="ECO:0000256" key="6">
    <source>
        <dbReference type="ARBA" id="ARBA00022989"/>
    </source>
</evidence>
<keyword evidence="3" id="KW-1003">Cell membrane</keyword>
<feature type="transmembrane region" description="Helical" evidence="9">
    <location>
        <begin position="6"/>
        <end position="26"/>
    </location>
</feature>
<protein>
    <submittedName>
        <fullName evidence="10">Branched-chain amino acid ABC transporter permease</fullName>
    </submittedName>
</protein>
<feature type="transmembrane region" description="Helical" evidence="9">
    <location>
        <begin position="148"/>
        <end position="169"/>
    </location>
</feature>
<gene>
    <name evidence="10" type="ORF">RSO01_79550</name>
</gene>
<dbReference type="GO" id="GO:0022857">
    <property type="term" value="F:transmembrane transporter activity"/>
    <property type="evidence" value="ECO:0007669"/>
    <property type="project" value="InterPro"/>
</dbReference>
<reference evidence="10 11" key="1">
    <citation type="submission" date="2019-07" db="EMBL/GenBank/DDBJ databases">
        <title>Whole genome shotgun sequence of Reyranella soli NBRC 108950.</title>
        <authorList>
            <person name="Hosoyama A."/>
            <person name="Uohara A."/>
            <person name="Ohji S."/>
            <person name="Ichikawa N."/>
        </authorList>
    </citation>
    <scope>NUCLEOTIDE SEQUENCE [LARGE SCALE GENOMIC DNA]</scope>
    <source>
        <strain evidence="10 11">NBRC 108950</strain>
    </source>
</reference>
<evidence type="ECO:0000313" key="10">
    <source>
        <dbReference type="EMBL" id="GEP60789.1"/>
    </source>
</evidence>
<organism evidence="10 11">
    <name type="scientific">Reyranella soli</name>
    <dbReference type="NCBI Taxonomy" id="1230389"/>
    <lineage>
        <taxon>Bacteria</taxon>
        <taxon>Pseudomonadati</taxon>
        <taxon>Pseudomonadota</taxon>
        <taxon>Alphaproteobacteria</taxon>
        <taxon>Hyphomicrobiales</taxon>
        <taxon>Reyranellaceae</taxon>
        <taxon>Reyranella</taxon>
    </lineage>
</organism>
<feature type="transmembrane region" description="Helical" evidence="9">
    <location>
        <begin position="256"/>
        <end position="278"/>
    </location>
</feature>
<dbReference type="Proteomes" id="UP000321058">
    <property type="component" value="Unassembled WGS sequence"/>
</dbReference>
<keyword evidence="7 9" id="KW-0472">Membrane</keyword>
<evidence type="ECO:0000256" key="8">
    <source>
        <dbReference type="ARBA" id="ARBA00037998"/>
    </source>
</evidence>